<dbReference type="GO" id="GO:0005737">
    <property type="term" value="C:cytoplasm"/>
    <property type="evidence" value="ECO:0007669"/>
    <property type="project" value="UniProtKB-SubCell"/>
</dbReference>
<dbReference type="Pfam" id="PF25447">
    <property type="entry name" value="RING_ZNF598"/>
    <property type="match status" value="1"/>
</dbReference>
<dbReference type="AlphaFoldDB" id="A0A250WVA4"/>
<dbReference type="PROSITE" id="PS00028">
    <property type="entry name" value="ZINC_FINGER_C2H2_1"/>
    <property type="match status" value="1"/>
</dbReference>
<dbReference type="STRING" id="1157962.A0A250WVA4"/>
<dbReference type="Pfam" id="PF23202">
    <property type="entry name" value="PAH_ZNF598"/>
    <property type="match status" value="1"/>
</dbReference>
<evidence type="ECO:0000256" key="3">
    <source>
        <dbReference type="ARBA" id="ARBA00004906"/>
    </source>
</evidence>
<comment type="subcellular location">
    <subcellularLocation>
        <location evidence="2">Cytoplasm</location>
    </subcellularLocation>
</comment>
<sequence>MATFDASDCCLVCADPLEWAGVGSCGHKELCSRCVARMRFILKDKKCVLCKQENSLIYFTRFVGDYTVRFPDSLPAMQDGAKKGDLRYCAAVDGYFDDEKHYQEIKSLCGYTHPVLADEASAPKFTNQRDMKRYIETTYKMNFCDICMTSRKVFLCEQLLYNKVQLDRHNRQGDETGPLAESNFKGHPLCKFCRQRFYDSQELWRHMESAHEHCFLCRRSSPDKYVYYRHYKELEDHFRDDHHLCPHPNCMEKKFVVFQSEQELKRHFAAEHGDELKMSRAQRREALAVPVQLQYRSRDEVALQGQAAADAQQLAAIHERAGVVIGGGLGVTNQSRHGHSQRNNTNTMHASRSEPQLAAAVQASMDSAHLDVDSITSVTFSASDFPSVGAAYGTSSSSQPVTGLWTAAASSAGGPGSGSLTSADDFPALPTLSKAAKKRIKDSQASLAQRLTASAAPPRVINRAVTSGAPASSAADYPPLPSAPAPISSATYPALGTSSSNRNSRILEPSRSGMEAFTTPGSASSNVPPAPSAETSSRAAAALFFALDSGRPQGAASDQLPASLQAADIRPPTLDDFPALPVSSKGKGKGKGKQVPSSPPPTSDKARGSTAAAEAFKAAQERATSARANSLNMSGNLSSHQRPQSSSSSLSTQDFPSLGQISVTPSSTLPAPTPSGPTSSSPCNNSTGPADASAPQGGASETLKSANRVLIDIVRAKLNSDARFAQFKEHSGKFLKGILSAHEYHDLMVDLGLLQLVPEAAALCPILEKRSALREAHIRFLSSPDANDMRRLGDSWMPPEAAIAAAKQAEMKECWSCPLCTLSNAASVVACEACGTKCPLGQGACNGIEDFPSLASSSSSSRENVPQIKQQAEEGDVKEKVHGGKSGKGKGTILSIGLARQGGGRNHGQQVTTPKPAPNVWGQDNAAIKKRAEEERYRLLEQAASRGAWAQSGGSKLARKVGAINDAWGE</sequence>
<dbReference type="InterPro" id="IPR056437">
    <property type="entry name" value="Znf-C2H2_ZNF598/HEL2"/>
</dbReference>
<organism evidence="16 17">
    <name type="scientific">Chlamydomonas eustigma</name>
    <dbReference type="NCBI Taxonomy" id="1157962"/>
    <lineage>
        <taxon>Eukaryota</taxon>
        <taxon>Viridiplantae</taxon>
        <taxon>Chlorophyta</taxon>
        <taxon>core chlorophytes</taxon>
        <taxon>Chlorophyceae</taxon>
        <taxon>CS clade</taxon>
        <taxon>Chlamydomonadales</taxon>
        <taxon>Chlamydomonadaceae</taxon>
        <taxon>Chlamydomonas</taxon>
    </lineage>
</organism>
<dbReference type="Pfam" id="PF23230">
    <property type="entry name" value="zf-C2H2_13"/>
    <property type="match status" value="1"/>
</dbReference>
<evidence type="ECO:0000256" key="11">
    <source>
        <dbReference type="ARBA" id="ARBA00035113"/>
    </source>
</evidence>
<evidence type="ECO:0000256" key="13">
    <source>
        <dbReference type="SAM" id="MobiDB-lite"/>
    </source>
</evidence>
<feature type="compositionally biased region" description="Basic and acidic residues" evidence="13">
    <location>
        <begin position="871"/>
        <end position="882"/>
    </location>
</feature>
<feature type="region of interest" description="Disordered" evidence="13">
    <location>
        <begin position="512"/>
        <end position="534"/>
    </location>
</feature>
<evidence type="ECO:0000256" key="2">
    <source>
        <dbReference type="ARBA" id="ARBA00004496"/>
    </source>
</evidence>
<dbReference type="PANTHER" id="PTHR22938">
    <property type="entry name" value="ZINC FINGER PROTEIN 598"/>
    <property type="match status" value="1"/>
</dbReference>
<evidence type="ECO:0000256" key="4">
    <source>
        <dbReference type="ARBA" id="ARBA00012483"/>
    </source>
</evidence>
<evidence type="ECO:0000259" key="14">
    <source>
        <dbReference type="PROSITE" id="PS50089"/>
    </source>
</evidence>
<dbReference type="PANTHER" id="PTHR22938:SF0">
    <property type="entry name" value="E3 UBIQUITIN-PROTEIN LIGASE ZNF598"/>
    <property type="match status" value="1"/>
</dbReference>
<keyword evidence="9 12" id="KW-0863">Zinc-finger</keyword>
<evidence type="ECO:0000259" key="15">
    <source>
        <dbReference type="PROSITE" id="PS50199"/>
    </source>
</evidence>
<dbReference type="EMBL" id="BEGY01000009">
    <property type="protein sequence ID" value="GAX74773.1"/>
    <property type="molecule type" value="Genomic_DNA"/>
</dbReference>
<dbReference type="GO" id="GO:0008270">
    <property type="term" value="F:zinc ion binding"/>
    <property type="evidence" value="ECO:0007669"/>
    <property type="project" value="UniProtKB-KW"/>
</dbReference>
<gene>
    <name evidence="16" type="ORF">CEUSTIGMA_g2220.t1</name>
</gene>
<dbReference type="GO" id="GO:0072344">
    <property type="term" value="P:rescue of stalled ribosome"/>
    <property type="evidence" value="ECO:0007669"/>
    <property type="project" value="InterPro"/>
</dbReference>
<name>A0A250WVA4_9CHLO</name>
<dbReference type="GO" id="GO:0016567">
    <property type="term" value="P:protein ubiquitination"/>
    <property type="evidence" value="ECO:0007669"/>
    <property type="project" value="TreeGrafter"/>
</dbReference>
<evidence type="ECO:0000256" key="5">
    <source>
        <dbReference type="ARBA" id="ARBA00022490"/>
    </source>
</evidence>
<dbReference type="EC" id="2.3.2.27" evidence="4"/>
<evidence type="ECO:0000256" key="1">
    <source>
        <dbReference type="ARBA" id="ARBA00000900"/>
    </source>
</evidence>
<keyword evidence="17" id="KW-1185">Reference proteome</keyword>
<dbReference type="PROSITE" id="PS01358">
    <property type="entry name" value="ZF_RANBP2_1"/>
    <property type="match status" value="1"/>
</dbReference>
<dbReference type="InterPro" id="IPR013087">
    <property type="entry name" value="Znf_C2H2_type"/>
</dbReference>
<feature type="region of interest" description="Disordered" evidence="13">
    <location>
        <begin position="856"/>
        <end position="888"/>
    </location>
</feature>
<proteinExistence type="inferred from homology"/>
<evidence type="ECO:0000313" key="16">
    <source>
        <dbReference type="EMBL" id="GAX74773.1"/>
    </source>
</evidence>
<keyword evidence="8" id="KW-0479">Metal-binding</keyword>
<dbReference type="InterPro" id="IPR044288">
    <property type="entry name" value="ZNF598/HEL2"/>
</dbReference>
<dbReference type="Gene3D" id="2.30.30.380">
    <property type="entry name" value="Zn-finger domain of Sec23/24"/>
    <property type="match status" value="1"/>
</dbReference>
<feature type="domain" description="RING-type" evidence="14">
    <location>
        <begin position="10"/>
        <end position="51"/>
    </location>
</feature>
<protein>
    <recommendedName>
        <fullName evidence="4">RING-type E3 ubiquitin transferase</fullName>
        <ecNumber evidence="4">2.3.2.27</ecNumber>
    </recommendedName>
</protein>
<feature type="domain" description="RanBP2-type" evidence="15">
    <location>
        <begin position="811"/>
        <end position="840"/>
    </location>
</feature>
<reference evidence="16 17" key="1">
    <citation type="submission" date="2017-08" db="EMBL/GenBank/DDBJ databases">
        <title>Acidophilic green algal genome provides insights into adaptation to an acidic environment.</title>
        <authorList>
            <person name="Hirooka S."/>
            <person name="Hirose Y."/>
            <person name="Kanesaki Y."/>
            <person name="Higuchi S."/>
            <person name="Fujiwara T."/>
            <person name="Onuma R."/>
            <person name="Era A."/>
            <person name="Ohbayashi R."/>
            <person name="Uzuka A."/>
            <person name="Nozaki H."/>
            <person name="Yoshikawa H."/>
            <person name="Miyagishima S.Y."/>
        </authorList>
    </citation>
    <scope>NUCLEOTIDE SEQUENCE [LARGE SCALE GENOMIC DNA]</scope>
    <source>
        <strain evidence="16 17">NIES-2499</strain>
    </source>
</reference>
<keyword evidence="10" id="KW-0862">Zinc</keyword>
<evidence type="ECO:0000256" key="6">
    <source>
        <dbReference type="ARBA" id="ARBA00022553"/>
    </source>
</evidence>
<dbReference type="CDD" id="cd16615">
    <property type="entry name" value="RING-HC_ZNF598"/>
    <property type="match status" value="1"/>
</dbReference>
<keyword evidence="5" id="KW-0963">Cytoplasm</keyword>
<evidence type="ECO:0000256" key="12">
    <source>
        <dbReference type="PROSITE-ProRule" id="PRU00322"/>
    </source>
</evidence>
<comment type="caution">
    <text evidence="16">The sequence shown here is derived from an EMBL/GenBank/DDBJ whole genome shotgun (WGS) entry which is preliminary data.</text>
</comment>
<feature type="compositionally biased region" description="Polar residues" evidence="13">
    <location>
        <begin position="626"/>
        <end position="636"/>
    </location>
</feature>
<dbReference type="InterPro" id="IPR041888">
    <property type="entry name" value="RING-HC_ZNF598/HEL2"/>
</dbReference>
<dbReference type="PROSITE" id="PS50089">
    <property type="entry name" value="ZF_RING_2"/>
    <property type="match status" value="1"/>
</dbReference>
<feature type="compositionally biased region" description="Low complexity" evidence="13">
    <location>
        <begin position="637"/>
        <end position="689"/>
    </location>
</feature>
<dbReference type="GO" id="GO:0043022">
    <property type="term" value="F:ribosome binding"/>
    <property type="evidence" value="ECO:0007669"/>
    <property type="project" value="TreeGrafter"/>
</dbReference>
<comment type="similarity">
    <text evidence="11">Belongs to the ZNF598/HEL2 family.</text>
</comment>
<dbReference type="SMART" id="SM00355">
    <property type="entry name" value="ZnF_C2H2"/>
    <property type="match status" value="3"/>
</dbReference>
<dbReference type="InterPro" id="IPR057634">
    <property type="entry name" value="PAH_ZNF598/HEL2"/>
</dbReference>
<evidence type="ECO:0000256" key="8">
    <source>
        <dbReference type="ARBA" id="ARBA00022723"/>
    </source>
</evidence>
<dbReference type="Proteomes" id="UP000232323">
    <property type="component" value="Unassembled WGS sequence"/>
</dbReference>
<evidence type="ECO:0000313" key="17">
    <source>
        <dbReference type="Proteomes" id="UP000232323"/>
    </source>
</evidence>
<feature type="region of interest" description="Disordered" evidence="13">
    <location>
        <begin position="570"/>
        <end position="701"/>
    </location>
</feature>
<evidence type="ECO:0000256" key="10">
    <source>
        <dbReference type="ARBA" id="ARBA00022833"/>
    </source>
</evidence>
<keyword evidence="7" id="KW-0808">Transferase</keyword>
<comment type="pathway">
    <text evidence="3">Protein modification; protein ubiquitination.</text>
</comment>
<dbReference type="InterPro" id="IPR001841">
    <property type="entry name" value="Znf_RING"/>
</dbReference>
<dbReference type="OrthoDB" id="3838338at2759"/>
<feature type="compositionally biased region" description="Low complexity" evidence="13">
    <location>
        <begin position="611"/>
        <end position="623"/>
    </location>
</feature>
<dbReference type="PROSITE" id="PS50199">
    <property type="entry name" value="ZF_RANBP2_2"/>
    <property type="match status" value="1"/>
</dbReference>
<evidence type="ECO:0000256" key="7">
    <source>
        <dbReference type="ARBA" id="ARBA00022679"/>
    </source>
</evidence>
<keyword evidence="6" id="KW-0597">Phosphoprotein</keyword>
<evidence type="ECO:0000256" key="9">
    <source>
        <dbReference type="ARBA" id="ARBA00022771"/>
    </source>
</evidence>
<accession>A0A250WVA4</accession>
<comment type="catalytic activity">
    <reaction evidence="1">
        <text>S-ubiquitinyl-[E2 ubiquitin-conjugating enzyme]-L-cysteine + [acceptor protein]-L-lysine = [E2 ubiquitin-conjugating enzyme]-L-cysteine + N(6)-ubiquitinyl-[acceptor protein]-L-lysine.</text>
        <dbReference type="EC" id="2.3.2.27"/>
    </reaction>
</comment>
<dbReference type="GO" id="GO:0061630">
    <property type="term" value="F:ubiquitin protein ligase activity"/>
    <property type="evidence" value="ECO:0007669"/>
    <property type="project" value="UniProtKB-EC"/>
</dbReference>
<dbReference type="InterPro" id="IPR001876">
    <property type="entry name" value="Znf_RanBP2"/>
</dbReference>
<feature type="region of interest" description="Disordered" evidence="13">
    <location>
        <begin position="900"/>
        <end position="922"/>
    </location>
</feature>